<reference evidence="1 2" key="1">
    <citation type="journal article" date="2011" name="BMC Genomics">
        <title>Genome sequencing reveals diversification of virulence factor content and possible host adaptation in distinct subpopulations of Salmonella enterica.</title>
        <authorList>
            <person name="den Bakker H.C."/>
            <person name="Moreno Switt A.I."/>
            <person name="Govoni G."/>
            <person name="Cummings C.A."/>
            <person name="Ranieri M.L."/>
            <person name="Degoricija L."/>
            <person name="Hoelzer K."/>
            <person name="Rodriguez-Rivera L.D."/>
            <person name="Brown S."/>
            <person name="Bolchacova E."/>
            <person name="Furtado M.R."/>
            <person name="Wiedmann M."/>
        </authorList>
    </citation>
    <scope>NUCLEOTIDE SEQUENCE [LARGE SCALE GENOMIC DNA]</scope>
    <source>
        <strain evidence="1 2">A4-543</strain>
    </source>
</reference>
<sequence>MVPSFICVLSITSASLGIAAMITGASGSGFLFMN</sequence>
<evidence type="ECO:0000313" key="1">
    <source>
        <dbReference type="EMBL" id="EHC88975.1"/>
    </source>
</evidence>
<protein>
    <submittedName>
        <fullName evidence="1">Uncharacterized protein</fullName>
    </submittedName>
</protein>
<name>G5R002_SALSE</name>
<feature type="non-terminal residue" evidence="1">
    <location>
        <position position="34"/>
    </location>
</feature>
<gene>
    <name evidence="1" type="ORF">LTSESEN_2534</name>
</gene>
<organism evidence="1 2">
    <name type="scientific">Salmonella enterica subsp. enterica serovar Senftenberg str. A4-543</name>
    <dbReference type="NCBI Taxonomy" id="913082"/>
    <lineage>
        <taxon>Bacteria</taxon>
        <taxon>Pseudomonadati</taxon>
        <taxon>Pseudomonadota</taxon>
        <taxon>Gammaproteobacteria</taxon>
        <taxon>Enterobacterales</taxon>
        <taxon>Enterobacteriaceae</taxon>
        <taxon>Salmonella</taxon>
    </lineage>
</organism>
<dbReference type="EMBL" id="AFCU01000811">
    <property type="protein sequence ID" value="EHC88975.1"/>
    <property type="molecule type" value="Genomic_DNA"/>
</dbReference>
<dbReference type="Proteomes" id="UP000005065">
    <property type="component" value="Unassembled WGS sequence"/>
</dbReference>
<accession>G5R002</accession>
<dbReference type="AlphaFoldDB" id="G5R002"/>
<evidence type="ECO:0000313" key="2">
    <source>
        <dbReference type="Proteomes" id="UP000005065"/>
    </source>
</evidence>
<comment type="caution">
    <text evidence="1">The sequence shown here is derived from an EMBL/GenBank/DDBJ whole genome shotgun (WGS) entry which is preliminary data.</text>
</comment>
<proteinExistence type="predicted"/>